<gene>
    <name evidence="6" type="ORF">ACFQND_02165</name>
</gene>
<dbReference type="PANTHER" id="PTHR43272">
    <property type="entry name" value="LONG-CHAIN-FATTY-ACID--COA LIGASE"/>
    <property type="match status" value="1"/>
</dbReference>
<evidence type="ECO:0000256" key="2">
    <source>
        <dbReference type="ARBA" id="ARBA00022832"/>
    </source>
</evidence>
<evidence type="ECO:0000256" key="4">
    <source>
        <dbReference type="ARBA" id="ARBA00024484"/>
    </source>
</evidence>
<dbReference type="InterPro" id="IPR000873">
    <property type="entry name" value="AMP-dep_synth/lig_dom"/>
</dbReference>
<evidence type="ECO:0000256" key="1">
    <source>
        <dbReference type="ARBA" id="ARBA00022598"/>
    </source>
</evidence>
<dbReference type="SUPFAM" id="SSF56801">
    <property type="entry name" value="Acetyl-CoA synthetase-like"/>
    <property type="match status" value="1"/>
</dbReference>
<evidence type="ECO:0000313" key="6">
    <source>
        <dbReference type="EMBL" id="MFC6280038.1"/>
    </source>
</evidence>
<protein>
    <submittedName>
        <fullName evidence="6">Long-chain fatty acid--CoA ligase</fullName>
    </submittedName>
</protein>
<dbReference type="InterPro" id="IPR020845">
    <property type="entry name" value="AMP-binding_CS"/>
</dbReference>
<accession>A0ABW1TRS8</accession>
<dbReference type="Pfam" id="PF23562">
    <property type="entry name" value="AMP-binding_C_3"/>
    <property type="match status" value="1"/>
</dbReference>
<feature type="domain" description="AMP-dependent synthetase/ligase" evidence="5">
    <location>
        <begin position="22"/>
        <end position="460"/>
    </location>
</feature>
<organism evidence="6 7">
    <name type="scientific">Polaromonas aquatica</name>
    <dbReference type="NCBI Taxonomy" id="332657"/>
    <lineage>
        <taxon>Bacteria</taxon>
        <taxon>Pseudomonadati</taxon>
        <taxon>Pseudomonadota</taxon>
        <taxon>Betaproteobacteria</taxon>
        <taxon>Burkholderiales</taxon>
        <taxon>Comamonadaceae</taxon>
        <taxon>Polaromonas</taxon>
    </lineage>
</organism>
<comment type="caution">
    <text evidence="6">The sequence shown here is derived from an EMBL/GenBank/DDBJ whole genome shotgun (WGS) entry which is preliminary data.</text>
</comment>
<dbReference type="EMBL" id="JBHSRS010000004">
    <property type="protein sequence ID" value="MFC6280038.1"/>
    <property type="molecule type" value="Genomic_DNA"/>
</dbReference>
<dbReference type="RefSeq" id="WP_371438001.1">
    <property type="nucleotide sequence ID" value="NZ_JBHSRS010000004.1"/>
</dbReference>
<evidence type="ECO:0000256" key="3">
    <source>
        <dbReference type="ARBA" id="ARBA00023098"/>
    </source>
</evidence>
<keyword evidence="3" id="KW-0443">Lipid metabolism</keyword>
<keyword evidence="1 6" id="KW-0436">Ligase</keyword>
<dbReference type="InterPro" id="IPR042099">
    <property type="entry name" value="ANL_N_sf"/>
</dbReference>
<dbReference type="PANTHER" id="PTHR43272:SF32">
    <property type="entry name" value="AMP-DEPENDENT SYNTHETASE_LIGASE DOMAIN-CONTAINING PROTEIN"/>
    <property type="match status" value="1"/>
</dbReference>
<dbReference type="PROSITE" id="PS00455">
    <property type="entry name" value="AMP_BINDING"/>
    <property type="match status" value="1"/>
</dbReference>
<comment type="catalytic activity">
    <reaction evidence="4">
        <text>a long-chain fatty acid + ATP + CoA = a long-chain fatty acyl-CoA + AMP + diphosphate</text>
        <dbReference type="Rhea" id="RHEA:15421"/>
        <dbReference type="ChEBI" id="CHEBI:30616"/>
        <dbReference type="ChEBI" id="CHEBI:33019"/>
        <dbReference type="ChEBI" id="CHEBI:57287"/>
        <dbReference type="ChEBI" id="CHEBI:57560"/>
        <dbReference type="ChEBI" id="CHEBI:83139"/>
        <dbReference type="ChEBI" id="CHEBI:456215"/>
        <dbReference type="EC" id="6.2.1.3"/>
    </reaction>
    <physiologicalReaction direction="left-to-right" evidence="4">
        <dbReference type="Rhea" id="RHEA:15422"/>
    </physiologicalReaction>
</comment>
<dbReference type="InterPro" id="IPR045851">
    <property type="entry name" value="AMP-bd_C_sf"/>
</dbReference>
<dbReference type="GO" id="GO:0016874">
    <property type="term" value="F:ligase activity"/>
    <property type="evidence" value="ECO:0007669"/>
    <property type="project" value="UniProtKB-KW"/>
</dbReference>
<name>A0ABW1TRS8_9BURK</name>
<proteinExistence type="predicted"/>
<keyword evidence="7" id="KW-1185">Reference proteome</keyword>
<evidence type="ECO:0000259" key="5">
    <source>
        <dbReference type="Pfam" id="PF00501"/>
    </source>
</evidence>
<dbReference type="Gene3D" id="3.40.50.12780">
    <property type="entry name" value="N-terminal domain of ligase-like"/>
    <property type="match status" value="1"/>
</dbReference>
<reference evidence="7" key="1">
    <citation type="journal article" date="2019" name="Int. J. Syst. Evol. Microbiol.">
        <title>The Global Catalogue of Microorganisms (GCM) 10K type strain sequencing project: providing services to taxonomists for standard genome sequencing and annotation.</title>
        <authorList>
            <consortium name="The Broad Institute Genomics Platform"/>
            <consortium name="The Broad Institute Genome Sequencing Center for Infectious Disease"/>
            <person name="Wu L."/>
            <person name="Ma J."/>
        </authorList>
    </citation>
    <scope>NUCLEOTIDE SEQUENCE [LARGE SCALE GENOMIC DNA]</scope>
    <source>
        <strain evidence="7">CCUG 39402</strain>
    </source>
</reference>
<keyword evidence="2" id="KW-0276">Fatty acid metabolism</keyword>
<evidence type="ECO:0000313" key="7">
    <source>
        <dbReference type="Proteomes" id="UP001596270"/>
    </source>
</evidence>
<dbReference type="Gene3D" id="3.30.300.30">
    <property type="match status" value="1"/>
</dbReference>
<dbReference type="Proteomes" id="UP001596270">
    <property type="component" value="Unassembled WGS sequence"/>
</dbReference>
<dbReference type="Pfam" id="PF00501">
    <property type="entry name" value="AMP-binding"/>
    <property type="match status" value="1"/>
</dbReference>
<sequence>MTSQTVNPHASGRGTTLPQQLWRNAQAHGDAPAIREKHLGIWQEVSWSGYLQHVRLFTLGLIVLGLKRGEPVGIQAENCQEWLYSDLAVQCAGAIVTTIYPTSSTEEVRYILGNSGARFVIAGDQEHLDKALELQADGFPIEKIIIFDPRGAGEHRGGLVLSYKDVEALGAQLDAQDPKRFEALVFAVKPGDVYDIMYTSGTSGMPKGAMCVQSGPVEGARSMLQVLSMGRGDSWLSYLPLSHAFERIMTIAVHLSSGCVANFADSIDTVQADVVEIQPSVFGAVPRILEKVKTSVDIRMGKSTRLKRALYRWALGVGMRRVARQRKSVDNFTPAAPRQAVGFDAVRPVATQWTWRDRAVHAVAHFLVYRHLRKHMGFLNTRYVICGAAPMSAELFEYYMALGVPIINAFGMTELHNIPSASMPGHDVRGTVGHVLPGWQAMKTEDGELLLRGPIGFCGYRGQENSVLEIKDALGWLHTGDLCELYDNGYIAIVGRKKDVLITSGGKNISPELIENKIKASPYISEAMVIGDARHYLTCLIELDFDAVGDLLQSRGIAYTTLRDMAANPVVIQLVEAEIEVANQTLARVETIKKFAIIPRDLSHDDGEMTPTRKVKRGQMEKQFRELIDAMYDETPRTGAPANGPARAA</sequence>